<evidence type="ECO:0000313" key="3">
    <source>
        <dbReference type="EMBL" id="CAI6362667.1"/>
    </source>
</evidence>
<dbReference type="EMBL" id="CARXXK010000683">
    <property type="protein sequence ID" value="CAI6371014.1"/>
    <property type="molecule type" value="Genomic_DNA"/>
</dbReference>
<dbReference type="EMBL" id="CARXXK010001661">
    <property type="protein sequence ID" value="CAI6377167.1"/>
    <property type="molecule type" value="Genomic_DNA"/>
</dbReference>
<evidence type="ECO:0000313" key="4">
    <source>
        <dbReference type="EMBL" id="CAI6370010.1"/>
    </source>
</evidence>
<evidence type="ECO:0000313" key="1">
    <source>
        <dbReference type="EMBL" id="CAI6347952.1"/>
    </source>
</evidence>
<sequence>MESASTIYSKIEADVLKREENQKFEYEEEIKHKQKIKQFNKQIKKTKSKSVKTELSLKKQKLIDEYNDFEYQSLLNDLNIRSNLDYLYKQLEYVNKN</sequence>
<dbReference type="Proteomes" id="UP001160148">
    <property type="component" value="Unassembled WGS sequence"/>
</dbReference>
<evidence type="ECO:0000313" key="6">
    <source>
        <dbReference type="EMBL" id="CAI6371729.1"/>
    </source>
</evidence>
<dbReference type="EMBL" id="CARXXK010000129">
    <property type="protein sequence ID" value="CAI6370010.1"/>
    <property type="molecule type" value="Genomic_DNA"/>
</dbReference>
<dbReference type="EMBL" id="CARXXK010001760">
    <property type="protein sequence ID" value="CAI6377450.1"/>
    <property type="molecule type" value="Genomic_DNA"/>
</dbReference>
<accession>A0AAV0WJY8</accession>
<gene>
    <name evidence="2" type="ORF">MEUPH1_LOCUS11637</name>
    <name evidence="3" type="ORF">MEUPH1_LOCUS17718</name>
    <name evidence="4" type="ORF">MEUPH1_LOCUS24178</name>
    <name evidence="5" type="ORF">MEUPH1_LOCUS25070</name>
    <name evidence="6" type="ORF">MEUPH1_LOCUS25699</name>
    <name evidence="7" type="ORF">MEUPH1_LOCUS28434</name>
    <name evidence="8" type="ORF">MEUPH1_LOCUS30465</name>
    <name evidence="9" type="ORF">MEUPH1_LOCUS30708</name>
    <name evidence="1" type="ORF">MEUPH1_LOCUS4677</name>
</gene>
<dbReference type="EMBL" id="CARXXK010000002">
    <property type="protein sequence ID" value="CAI6355826.1"/>
    <property type="molecule type" value="Genomic_DNA"/>
</dbReference>
<dbReference type="EMBL" id="CARXXK010000003">
    <property type="protein sequence ID" value="CAI6362667.1"/>
    <property type="molecule type" value="Genomic_DNA"/>
</dbReference>
<comment type="caution">
    <text evidence="2">The sequence shown here is derived from an EMBL/GenBank/DDBJ whole genome shotgun (WGS) entry which is preliminary data.</text>
</comment>
<dbReference type="AlphaFoldDB" id="A0AAV0WJY8"/>
<organism evidence="2 10">
    <name type="scientific">Macrosiphum euphorbiae</name>
    <name type="common">potato aphid</name>
    <dbReference type="NCBI Taxonomy" id="13131"/>
    <lineage>
        <taxon>Eukaryota</taxon>
        <taxon>Metazoa</taxon>
        <taxon>Ecdysozoa</taxon>
        <taxon>Arthropoda</taxon>
        <taxon>Hexapoda</taxon>
        <taxon>Insecta</taxon>
        <taxon>Pterygota</taxon>
        <taxon>Neoptera</taxon>
        <taxon>Paraneoptera</taxon>
        <taxon>Hemiptera</taxon>
        <taxon>Sternorrhyncha</taxon>
        <taxon>Aphidomorpha</taxon>
        <taxon>Aphidoidea</taxon>
        <taxon>Aphididae</taxon>
        <taxon>Macrosiphini</taxon>
        <taxon>Macrosiphum</taxon>
    </lineage>
</organism>
<evidence type="ECO:0000313" key="9">
    <source>
        <dbReference type="EMBL" id="CAI6377450.1"/>
    </source>
</evidence>
<reference evidence="2 10" key="1">
    <citation type="submission" date="2023-01" db="EMBL/GenBank/DDBJ databases">
        <authorList>
            <person name="Whitehead M."/>
        </authorList>
    </citation>
    <scope>NUCLEOTIDE SEQUENCE [LARGE SCALE GENOMIC DNA]</scope>
</reference>
<dbReference type="EMBL" id="CARXXK010000001">
    <property type="protein sequence ID" value="CAI6347952.1"/>
    <property type="molecule type" value="Genomic_DNA"/>
</dbReference>
<evidence type="ECO:0000313" key="5">
    <source>
        <dbReference type="EMBL" id="CAI6371014.1"/>
    </source>
</evidence>
<protein>
    <submittedName>
        <fullName evidence="2">Uncharacterized protein</fullName>
    </submittedName>
</protein>
<dbReference type="EMBL" id="CARXXK010001015">
    <property type="protein sequence ID" value="CAI6371729.1"/>
    <property type="molecule type" value="Genomic_DNA"/>
</dbReference>
<evidence type="ECO:0000313" key="10">
    <source>
        <dbReference type="Proteomes" id="UP001160148"/>
    </source>
</evidence>
<keyword evidence="10" id="KW-1185">Reference proteome</keyword>
<proteinExistence type="predicted"/>
<evidence type="ECO:0000313" key="7">
    <source>
        <dbReference type="EMBL" id="CAI6374857.1"/>
    </source>
</evidence>
<name>A0AAV0WJY8_9HEMI</name>
<evidence type="ECO:0000313" key="8">
    <source>
        <dbReference type="EMBL" id="CAI6377167.1"/>
    </source>
</evidence>
<dbReference type="EMBL" id="CARXXK010001250">
    <property type="protein sequence ID" value="CAI6374857.1"/>
    <property type="molecule type" value="Genomic_DNA"/>
</dbReference>
<evidence type="ECO:0000313" key="2">
    <source>
        <dbReference type="EMBL" id="CAI6355826.1"/>
    </source>
</evidence>